<keyword evidence="4" id="KW-0238">DNA-binding</keyword>
<comment type="caution">
    <text evidence="12">The sequence shown here is derived from an EMBL/GenBank/DDBJ whole genome shotgun (WGS) entry which is preliminary data.</text>
</comment>
<keyword evidence="3" id="KW-0227">DNA damage</keyword>
<name>A0AAE1HM31_9NEOP</name>
<evidence type="ECO:0000256" key="3">
    <source>
        <dbReference type="ARBA" id="ARBA00022763"/>
    </source>
</evidence>
<protein>
    <recommendedName>
        <fullName evidence="8">DNA excision repair protein ERCC-1</fullName>
    </recommendedName>
</protein>
<reference evidence="12" key="2">
    <citation type="journal article" date="2023" name="BMC Genomics">
        <title>Pest status, molecular evolution, and epigenetic factors derived from the genome assembly of Frankliniella fusca, a thysanopteran phytovirus vector.</title>
        <authorList>
            <person name="Catto M.A."/>
            <person name="Labadie P.E."/>
            <person name="Jacobson A.L."/>
            <person name="Kennedy G.G."/>
            <person name="Srinivasan R."/>
            <person name="Hunt B.G."/>
        </authorList>
    </citation>
    <scope>NUCLEOTIDE SEQUENCE</scope>
    <source>
        <strain evidence="12">PL_HMW_Pooled</strain>
    </source>
</reference>
<dbReference type="GO" id="GO:0070914">
    <property type="term" value="P:UV-damage excision repair"/>
    <property type="evidence" value="ECO:0007669"/>
    <property type="project" value="TreeGrafter"/>
</dbReference>
<evidence type="ECO:0000256" key="10">
    <source>
        <dbReference type="SAM" id="MobiDB-lite"/>
    </source>
</evidence>
<dbReference type="InterPro" id="IPR047260">
    <property type="entry name" value="ERCC1-like_central_dom"/>
</dbReference>
<dbReference type="GO" id="GO:0006289">
    <property type="term" value="P:nucleotide-excision repair"/>
    <property type="evidence" value="ECO:0007669"/>
    <property type="project" value="UniProtKB-ARBA"/>
</dbReference>
<feature type="region of interest" description="Disordered" evidence="10">
    <location>
        <begin position="1"/>
        <end position="119"/>
    </location>
</feature>
<evidence type="ECO:0000256" key="4">
    <source>
        <dbReference type="ARBA" id="ARBA00023125"/>
    </source>
</evidence>
<evidence type="ECO:0000256" key="1">
    <source>
        <dbReference type="ARBA" id="ARBA00004123"/>
    </source>
</evidence>
<feature type="compositionally biased region" description="Basic and acidic residues" evidence="10">
    <location>
        <begin position="487"/>
        <end position="497"/>
    </location>
</feature>
<dbReference type="InterPro" id="IPR001680">
    <property type="entry name" value="WD40_rpt"/>
</dbReference>
<dbReference type="InterPro" id="IPR011335">
    <property type="entry name" value="Restrct_endonuc-II-like"/>
</dbReference>
<evidence type="ECO:0000256" key="7">
    <source>
        <dbReference type="ARBA" id="ARBA00054210"/>
    </source>
</evidence>
<dbReference type="GO" id="GO:0000110">
    <property type="term" value="C:nucleotide-excision repair factor 1 complex"/>
    <property type="evidence" value="ECO:0007669"/>
    <property type="project" value="TreeGrafter"/>
</dbReference>
<dbReference type="InterPro" id="IPR015943">
    <property type="entry name" value="WD40/YVTN_repeat-like_dom_sf"/>
</dbReference>
<feature type="region of interest" description="Disordered" evidence="10">
    <location>
        <begin position="486"/>
        <end position="506"/>
    </location>
</feature>
<dbReference type="InterPro" id="IPR036322">
    <property type="entry name" value="WD40_repeat_dom_sf"/>
</dbReference>
<keyword evidence="9" id="KW-0853">WD repeat</keyword>
<dbReference type="SUPFAM" id="SSF52980">
    <property type="entry name" value="Restriction endonuclease-like"/>
    <property type="match status" value="1"/>
</dbReference>
<dbReference type="PANTHER" id="PTHR12749:SF0">
    <property type="entry name" value="DNA EXCISION REPAIR PROTEIN ERCC-1"/>
    <property type="match status" value="1"/>
</dbReference>
<dbReference type="SUPFAM" id="SSF47781">
    <property type="entry name" value="RuvA domain 2-like"/>
    <property type="match status" value="1"/>
</dbReference>
<reference evidence="12" key="1">
    <citation type="submission" date="2021-07" db="EMBL/GenBank/DDBJ databases">
        <authorList>
            <person name="Catto M.A."/>
            <person name="Jacobson A."/>
            <person name="Kennedy G."/>
            <person name="Labadie P."/>
            <person name="Hunt B.G."/>
            <person name="Srinivasan R."/>
        </authorList>
    </citation>
    <scope>NUCLEOTIDE SEQUENCE</scope>
    <source>
        <strain evidence="12">PL_HMW_Pooled</strain>
        <tissue evidence="12">Head</tissue>
    </source>
</reference>
<dbReference type="InterPro" id="IPR004579">
    <property type="entry name" value="ERCC1/RAD10/SWI10"/>
</dbReference>
<dbReference type="SUPFAM" id="SSF50978">
    <property type="entry name" value="WD40 repeat-like"/>
    <property type="match status" value="1"/>
</dbReference>
<dbReference type="Gene3D" id="3.40.50.10130">
    <property type="match status" value="1"/>
</dbReference>
<dbReference type="Gene3D" id="1.10.150.20">
    <property type="entry name" value="5' to 3' exonuclease, C-terminal subdomain"/>
    <property type="match status" value="1"/>
</dbReference>
<keyword evidence="5" id="KW-0234">DNA repair</keyword>
<dbReference type="PROSITE" id="PS50082">
    <property type="entry name" value="WD_REPEATS_2"/>
    <property type="match status" value="1"/>
</dbReference>
<dbReference type="SMART" id="SM00320">
    <property type="entry name" value="WD40"/>
    <property type="match status" value="4"/>
</dbReference>
<evidence type="ECO:0000259" key="11">
    <source>
        <dbReference type="Pfam" id="PF03834"/>
    </source>
</evidence>
<feature type="domain" description="ERCC1-like central" evidence="11">
    <location>
        <begin position="512"/>
        <end position="625"/>
    </location>
</feature>
<evidence type="ECO:0000256" key="6">
    <source>
        <dbReference type="ARBA" id="ARBA00023242"/>
    </source>
</evidence>
<evidence type="ECO:0000256" key="5">
    <source>
        <dbReference type="ARBA" id="ARBA00023204"/>
    </source>
</evidence>
<organism evidence="12 13">
    <name type="scientific">Frankliniella fusca</name>
    <dbReference type="NCBI Taxonomy" id="407009"/>
    <lineage>
        <taxon>Eukaryota</taxon>
        <taxon>Metazoa</taxon>
        <taxon>Ecdysozoa</taxon>
        <taxon>Arthropoda</taxon>
        <taxon>Hexapoda</taxon>
        <taxon>Insecta</taxon>
        <taxon>Pterygota</taxon>
        <taxon>Neoptera</taxon>
        <taxon>Paraneoptera</taxon>
        <taxon>Thysanoptera</taxon>
        <taxon>Terebrantia</taxon>
        <taxon>Thripoidea</taxon>
        <taxon>Thripidae</taxon>
        <taxon>Frankliniella</taxon>
    </lineage>
</organism>
<dbReference type="Proteomes" id="UP001219518">
    <property type="component" value="Unassembled WGS sequence"/>
</dbReference>
<sequence>MNPNQLSSSSSSDNENDVRPPNKQPKREWLKHGVVPRSTMRRWEKRAREEAEESSDSSSIDSSDSNSSHESNNVSDTSEDEDTTSSEHEFSDGGSNYDNAVDGEESEDREARGGGGGGVEFKVLAMDDRIQGTFISEKVNKVRWKPESGFESHHFVTGSWDNEDLNRVALWSCPGEGVDEKDDPYILCEKSVAGDVTELKNDQFLVSTSTSSLQLIKIVGAGDAVKTGFKSTASWDKLHPFKTGELSSCTGFTTFLTDVATIGENGSIVSLNLEKRHPVRIIESADSCSLRCVLYLRHSEILTGNLRGQMKKWDLRIADDKPHMTFMLSGDQVTLGATCIAQHPTQQHTLLVGGEDGSITVWDLRQTSYAVPLAAHSGLVSEMIFHADRPEHLFSCSSSGEAWHWDTSSVSRPVRSNPNTPWTGFDPLQNENPWLNTDAVKHRLNVVSLMPTLHKGINSVDVNKDKAVVGCDNEAVYIITDLAMSKPQEESPTKSEGGEGPSTSKAHNTHALLVSPKQRGNPALKAISNIPWEFDESILADYVMGPSMCALFLSVRYHNLNPDYIHDRLKVLGNKYELRVLLVQVDSPDPHHALKHLTRICILANLTLVLAWSAEEAGRILETYKIFEHKPPDLIMERRDADPHAKLVTALTSIRSINKTDASTLLATFGSLERLVTAPKDTLSLCPGLGPQKATRLYNVLHQPFLKDKSAKSSKSKLQPASANS</sequence>
<evidence type="ECO:0000313" key="13">
    <source>
        <dbReference type="Proteomes" id="UP001219518"/>
    </source>
</evidence>
<evidence type="ECO:0000256" key="8">
    <source>
        <dbReference type="ARBA" id="ARBA00071993"/>
    </source>
</evidence>
<evidence type="ECO:0000256" key="2">
    <source>
        <dbReference type="ARBA" id="ARBA00008283"/>
    </source>
</evidence>
<dbReference type="GO" id="GO:0006302">
    <property type="term" value="P:double-strand break repair"/>
    <property type="evidence" value="ECO:0007669"/>
    <property type="project" value="UniProtKB-ARBA"/>
</dbReference>
<dbReference type="GO" id="GO:0032204">
    <property type="term" value="P:regulation of telomere maintenance"/>
    <property type="evidence" value="ECO:0007669"/>
    <property type="project" value="UniProtKB-ARBA"/>
</dbReference>
<dbReference type="EMBL" id="JAHWGI010001149">
    <property type="protein sequence ID" value="KAK3923829.1"/>
    <property type="molecule type" value="Genomic_DNA"/>
</dbReference>
<feature type="compositionally biased region" description="Low complexity" evidence="10">
    <location>
        <begin position="56"/>
        <end position="76"/>
    </location>
</feature>
<dbReference type="FunFam" id="3.40.50.10130:FF:000001">
    <property type="entry name" value="DNA excision repair protein ERCC-1"/>
    <property type="match status" value="1"/>
</dbReference>
<dbReference type="NCBIfam" id="TIGR00597">
    <property type="entry name" value="rad10"/>
    <property type="match status" value="1"/>
</dbReference>
<dbReference type="PANTHER" id="PTHR12749">
    <property type="entry name" value="EXCISION REPAIR CROSS-COMPLEMENTING 1 ERCC1"/>
    <property type="match status" value="1"/>
</dbReference>
<feature type="compositionally biased region" description="Basic and acidic residues" evidence="10">
    <location>
        <begin position="16"/>
        <end position="31"/>
    </location>
</feature>
<dbReference type="GO" id="GO:0006312">
    <property type="term" value="P:mitotic recombination"/>
    <property type="evidence" value="ECO:0007669"/>
    <property type="project" value="TreeGrafter"/>
</dbReference>
<accession>A0AAE1HM31</accession>
<dbReference type="InterPro" id="IPR010994">
    <property type="entry name" value="RuvA_2-like"/>
</dbReference>
<comment type="function">
    <text evidence="7">Non-catalytic component of a structure-specific DNA repair endonuclease responsible for the 5'-incision during DNA repair. Responsible, in conjunction with SLX4, for the first step in the repair of interstrand cross-links (ICL). Participates in the processing of anaphase bridge-generating DNA structures, which consist in incompletely processed DNA lesions arising during S or G2 phase, and can result in cytokinesis failure. Also required for homology-directed repair (HDR) of DNA double-strand breaks, in conjunction with SLX4.</text>
</comment>
<comment type="subcellular location">
    <subcellularLocation>
        <location evidence="1">Nucleus</location>
    </subcellularLocation>
</comment>
<evidence type="ECO:0000313" key="12">
    <source>
        <dbReference type="EMBL" id="KAK3923829.1"/>
    </source>
</evidence>
<dbReference type="Pfam" id="PF03834">
    <property type="entry name" value="Rad10"/>
    <property type="match status" value="1"/>
</dbReference>
<keyword evidence="6" id="KW-0539">Nucleus</keyword>
<dbReference type="GO" id="GO:0070522">
    <property type="term" value="C:ERCC4-ERCC1 complex"/>
    <property type="evidence" value="ECO:0007669"/>
    <property type="project" value="TreeGrafter"/>
</dbReference>
<dbReference type="AlphaFoldDB" id="A0AAE1HM31"/>
<feature type="repeat" description="WD" evidence="9">
    <location>
        <begin position="350"/>
        <end position="372"/>
    </location>
</feature>
<comment type="similarity">
    <text evidence="2">Belongs to the ERCC1/RAD10/SWI10 family.</text>
</comment>
<proteinExistence type="inferred from homology"/>
<dbReference type="Gene3D" id="2.130.10.10">
    <property type="entry name" value="YVTN repeat-like/Quinoprotein amine dehydrogenase"/>
    <property type="match status" value="1"/>
</dbReference>
<evidence type="ECO:0000256" key="9">
    <source>
        <dbReference type="PROSITE-ProRule" id="PRU00221"/>
    </source>
</evidence>
<keyword evidence="13" id="KW-1185">Reference proteome</keyword>
<dbReference type="GO" id="GO:0003684">
    <property type="term" value="F:damaged DNA binding"/>
    <property type="evidence" value="ECO:0007669"/>
    <property type="project" value="InterPro"/>
</dbReference>
<gene>
    <name evidence="12" type="ORF">KUF71_002238</name>
</gene>
<dbReference type="CDD" id="cd22325">
    <property type="entry name" value="ERCC1_C-like"/>
    <property type="match status" value="1"/>
</dbReference>
<dbReference type="GO" id="GO:0003697">
    <property type="term" value="F:single-stranded DNA binding"/>
    <property type="evidence" value="ECO:0007669"/>
    <property type="project" value="TreeGrafter"/>
</dbReference>
<dbReference type="FunFam" id="1.10.150.20:FF:000017">
    <property type="entry name" value="DNA excision repair protein ERCC-1"/>
    <property type="match status" value="1"/>
</dbReference>
<dbReference type="Pfam" id="PF14520">
    <property type="entry name" value="HHH_5"/>
    <property type="match status" value="1"/>
</dbReference>
<dbReference type="Pfam" id="PF00400">
    <property type="entry name" value="WD40"/>
    <property type="match status" value="1"/>
</dbReference>